<dbReference type="InterPro" id="IPR005202">
    <property type="entry name" value="TF_GRAS"/>
</dbReference>
<accession>A0ABD1GYQ6</accession>
<comment type="caution">
    <text evidence="3">Lacks conserved residue(s) required for the propagation of feature annotation.</text>
</comment>
<dbReference type="PANTHER" id="PTHR31636">
    <property type="entry name" value="OSJNBA0084A10.13 PROTEIN-RELATED"/>
    <property type="match status" value="1"/>
</dbReference>
<evidence type="ECO:0000313" key="5">
    <source>
        <dbReference type="Proteomes" id="UP001567538"/>
    </source>
</evidence>
<reference evidence="4 5" key="1">
    <citation type="submission" date="2024-06" db="EMBL/GenBank/DDBJ databases">
        <title>A chromosome level genome sequence of Diviner's sage (Salvia divinorum).</title>
        <authorList>
            <person name="Ford S.A."/>
            <person name="Ro D.-K."/>
            <person name="Ness R.W."/>
            <person name="Phillips M.A."/>
        </authorList>
    </citation>
    <scope>NUCLEOTIDE SEQUENCE [LARGE SCALE GENOMIC DNA]</scope>
    <source>
        <strain evidence="4">SAF-2024a</strain>
        <tissue evidence="4">Leaf</tissue>
    </source>
</reference>
<dbReference type="EMBL" id="JBEAFC010000007">
    <property type="protein sequence ID" value="KAL1548183.1"/>
    <property type="molecule type" value="Genomic_DNA"/>
</dbReference>
<feature type="region of interest" description="SAW" evidence="3">
    <location>
        <begin position="208"/>
        <end position="246"/>
    </location>
</feature>
<name>A0ABD1GYQ6_SALDI</name>
<dbReference type="Pfam" id="PF03514">
    <property type="entry name" value="GRAS"/>
    <property type="match status" value="1"/>
</dbReference>
<gene>
    <name evidence="4" type="ORF">AAHA92_16452</name>
</gene>
<protein>
    <submittedName>
        <fullName evidence="4">DELLA protein GAI1-like</fullName>
    </submittedName>
</protein>
<evidence type="ECO:0000256" key="1">
    <source>
        <dbReference type="ARBA" id="ARBA00023015"/>
    </source>
</evidence>
<comment type="caution">
    <text evidence="4">The sequence shown here is derived from an EMBL/GenBank/DDBJ whole genome shotgun (WGS) entry which is preliminary data.</text>
</comment>
<dbReference type="Proteomes" id="UP001567538">
    <property type="component" value="Unassembled WGS sequence"/>
</dbReference>
<sequence>MDLKAGIVECEQKLPYSQISNFTGVQTILDSVAAAERIHFIDFGSKLGSYWILVMDALARQGVKQLKISAICSATDSVEETGAESMNLPFLFKILHLETWEFEKDRLQLEAGETVAVFMEFCLIPLSDNPKGIGALLRGIKDLNPLVLIVIDVKADINALDFAPLFKEALLLTCALFDSLEACLGRENHYRKIVEKIYFQEEKYDYWLERDPNPVRVCLEVPAMMKSIFRIDPCGRRFNKRSWQLW</sequence>
<evidence type="ECO:0000313" key="4">
    <source>
        <dbReference type="EMBL" id="KAL1548183.1"/>
    </source>
</evidence>
<evidence type="ECO:0000256" key="2">
    <source>
        <dbReference type="ARBA" id="ARBA00023163"/>
    </source>
</evidence>
<keyword evidence="5" id="KW-1185">Reference proteome</keyword>
<comment type="similarity">
    <text evidence="3">Belongs to the GRAS family.</text>
</comment>
<proteinExistence type="inferred from homology"/>
<evidence type="ECO:0000256" key="3">
    <source>
        <dbReference type="PROSITE-ProRule" id="PRU01191"/>
    </source>
</evidence>
<dbReference type="PROSITE" id="PS50985">
    <property type="entry name" value="GRAS"/>
    <property type="match status" value="1"/>
</dbReference>
<keyword evidence="2" id="KW-0804">Transcription</keyword>
<dbReference type="AlphaFoldDB" id="A0ABD1GYQ6"/>
<keyword evidence="1" id="KW-0805">Transcription regulation</keyword>
<organism evidence="4 5">
    <name type="scientific">Salvia divinorum</name>
    <name type="common">Maria pastora</name>
    <name type="synonym">Diviner's sage</name>
    <dbReference type="NCBI Taxonomy" id="28513"/>
    <lineage>
        <taxon>Eukaryota</taxon>
        <taxon>Viridiplantae</taxon>
        <taxon>Streptophyta</taxon>
        <taxon>Embryophyta</taxon>
        <taxon>Tracheophyta</taxon>
        <taxon>Spermatophyta</taxon>
        <taxon>Magnoliopsida</taxon>
        <taxon>eudicotyledons</taxon>
        <taxon>Gunneridae</taxon>
        <taxon>Pentapetalae</taxon>
        <taxon>asterids</taxon>
        <taxon>lamiids</taxon>
        <taxon>Lamiales</taxon>
        <taxon>Lamiaceae</taxon>
        <taxon>Nepetoideae</taxon>
        <taxon>Mentheae</taxon>
        <taxon>Salviinae</taxon>
        <taxon>Salvia</taxon>
        <taxon>Salvia subgen. Calosphace</taxon>
    </lineage>
</organism>